<sequence>MLSLHTKLQKTVMQKPIVPEKCVAMAMIKLATPTSLRKCCKSVQHGPLHCWESDQIELLVASRGSNLIILKELRGSTLEKAAGLLTTLGPQRTNCISKEAVMQSRMLSGALIKIFR</sequence>
<protein>
    <submittedName>
        <fullName evidence="1">Uncharacterized protein</fullName>
    </submittedName>
</protein>
<evidence type="ECO:0000313" key="1">
    <source>
        <dbReference type="EMBL" id="KYO46511.1"/>
    </source>
</evidence>
<name>A0A151PBQ5_ALLMI</name>
<accession>A0A151PBQ5</accession>
<keyword evidence="2" id="KW-1185">Reference proteome</keyword>
<proteinExistence type="predicted"/>
<dbReference type="EMBL" id="AKHW03000499">
    <property type="protein sequence ID" value="KYO46511.1"/>
    <property type="molecule type" value="Genomic_DNA"/>
</dbReference>
<reference evidence="1 2" key="1">
    <citation type="journal article" date="2012" name="Genome Biol.">
        <title>Sequencing three crocodilian genomes to illuminate the evolution of archosaurs and amniotes.</title>
        <authorList>
            <person name="St John J.A."/>
            <person name="Braun E.L."/>
            <person name="Isberg S.R."/>
            <person name="Miles L.G."/>
            <person name="Chong A.Y."/>
            <person name="Gongora J."/>
            <person name="Dalzell P."/>
            <person name="Moran C."/>
            <person name="Bed'hom B."/>
            <person name="Abzhanov A."/>
            <person name="Burgess S.C."/>
            <person name="Cooksey A.M."/>
            <person name="Castoe T.A."/>
            <person name="Crawford N.G."/>
            <person name="Densmore L.D."/>
            <person name="Drew J.C."/>
            <person name="Edwards S.V."/>
            <person name="Faircloth B.C."/>
            <person name="Fujita M.K."/>
            <person name="Greenwold M.J."/>
            <person name="Hoffmann F.G."/>
            <person name="Howard J.M."/>
            <person name="Iguchi T."/>
            <person name="Janes D.E."/>
            <person name="Khan S.Y."/>
            <person name="Kohno S."/>
            <person name="de Koning A.J."/>
            <person name="Lance S.L."/>
            <person name="McCarthy F.M."/>
            <person name="McCormack J.E."/>
            <person name="Merchant M.E."/>
            <person name="Peterson D.G."/>
            <person name="Pollock D.D."/>
            <person name="Pourmand N."/>
            <person name="Raney B.J."/>
            <person name="Roessler K.A."/>
            <person name="Sanford J.R."/>
            <person name="Sawyer R.H."/>
            <person name="Schmidt C.J."/>
            <person name="Triplett E.W."/>
            <person name="Tuberville T.D."/>
            <person name="Venegas-Anaya M."/>
            <person name="Howard J.T."/>
            <person name="Jarvis E.D."/>
            <person name="Guillette L.J.Jr."/>
            <person name="Glenn T.C."/>
            <person name="Green R.E."/>
            <person name="Ray D.A."/>
        </authorList>
    </citation>
    <scope>NUCLEOTIDE SEQUENCE [LARGE SCALE GENOMIC DNA]</scope>
    <source>
        <strain evidence="1">KSC_2009_1</strain>
    </source>
</reference>
<evidence type="ECO:0000313" key="2">
    <source>
        <dbReference type="Proteomes" id="UP000050525"/>
    </source>
</evidence>
<organism evidence="1 2">
    <name type="scientific">Alligator mississippiensis</name>
    <name type="common">American alligator</name>
    <dbReference type="NCBI Taxonomy" id="8496"/>
    <lineage>
        <taxon>Eukaryota</taxon>
        <taxon>Metazoa</taxon>
        <taxon>Chordata</taxon>
        <taxon>Craniata</taxon>
        <taxon>Vertebrata</taxon>
        <taxon>Euteleostomi</taxon>
        <taxon>Archelosauria</taxon>
        <taxon>Archosauria</taxon>
        <taxon>Crocodylia</taxon>
        <taxon>Alligatoridae</taxon>
        <taxon>Alligatorinae</taxon>
        <taxon>Alligator</taxon>
    </lineage>
</organism>
<dbReference type="Proteomes" id="UP000050525">
    <property type="component" value="Unassembled WGS sequence"/>
</dbReference>
<comment type="caution">
    <text evidence="1">The sequence shown here is derived from an EMBL/GenBank/DDBJ whole genome shotgun (WGS) entry which is preliminary data.</text>
</comment>
<gene>
    <name evidence="1" type="ORF">Y1Q_0018312</name>
</gene>
<dbReference type="AlphaFoldDB" id="A0A151PBQ5"/>